<gene>
    <name evidence="3" type="primary">LOC117569402</name>
</gene>
<organism evidence="2 3">
    <name type="scientific">Drosophila albomicans</name>
    <name type="common">Fruit fly</name>
    <dbReference type="NCBI Taxonomy" id="7291"/>
    <lineage>
        <taxon>Eukaryota</taxon>
        <taxon>Metazoa</taxon>
        <taxon>Ecdysozoa</taxon>
        <taxon>Arthropoda</taxon>
        <taxon>Hexapoda</taxon>
        <taxon>Insecta</taxon>
        <taxon>Pterygota</taxon>
        <taxon>Neoptera</taxon>
        <taxon>Endopterygota</taxon>
        <taxon>Diptera</taxon>
        <taxon>Brachycera</taxon>
        <taxon>Muscomorpha</taxon>
        <taxon>Ephydroidea</taxon>
        <taxon>Drosophilidae</taxon>
        <taxon>Drosophila</taxon>
    </lineage>
</organism>
<reference evidence="3" key="1">
    <citation type="submission" date="2025-08" db="UniProtKB">
        <authorList>
            <consortium name="RefSeq"/>
        </authorList>
    </citation>
    <scope>IDENTIFICATION</scope>
    <source>
        <strain evidence="3">15112-1751.03</strain>
        <tissue evidence="3">Whole Adult</tissue>
    </source>
</reference>
<keyword evidence="1" id="KW-0175">Coiled coil</keyword>
<dbReference type="Proteomes" id="UP000515160">
    <property type="component" value="Chromosome 3"/>
</dbReference>
<protein>
    <submittedName>
        <fullName evidence="3">Trichohyalin-like</fullName>
    </submittedName>
</protein>
<dbReference type="PANTHER" id="PTHR39944">
    <property type="match status" value="1"/>
</dbReference>
<dbReference type="AlphaFoldDB" id="A0A6P8X3W8"/>
<evidence type="ECO:0000313" key="2">
    <source>
        <dbReference type="Proteomes" id="UP000515160"/>
    </source>
</evidence>
<dbReference type="OrthoDB" id="331765at2759"/>
<name>A0A6P8X3W8_DROAB</name>
<proteinExistence type="predicted"/>
<evidence type="ECO:0000256" key="1">
    <source>
        <dbReference type="SAM" id="Coils"/>
    </source>
</evidence>
<accession>A0A6P8X3W8</accession>
<feature type="coiled-coil region" evidence="1">
    <location>
        <begin position="229"/>
        <end position="278"/>
    </location>
</feature>
<dbReference type="RefSeq" id="XP_034106428.1">
    <property type="nucleotide sequence ID" value="XM_034250537.2"/>
</dbReference>
<dbReference type="GeneID" id="117569402"/>
<evidence type="ECO:0000313" key="3">
    <source>
        <dbReference type="RefSeq" id="XP_034106428.1"/>
    </source>
</evidence>
<keyword evidence="2" id="KW-1185">Reference proteome</keyword>
<sequence>MMQLNRACLGKPGHTMFLKSRTVQPVVVSANRFKAMLGRSYMAEKHEKKAADEEEHRYMEYLKEGSDKLCSCFTNVGQVSFDEEHQARLDQEVREDEIRKRQVKKEDEQHRKERIMRANRILENLKSGQRALHHALVESELSYQRNFNETLNREIAEDAVRQQRLDEQQCPEELIPFCGVTEEQEKAEQAKKSLDIREYFQKELAERHQQRLDQKEKEQCEVIIERAQYKCLQEEEEKATKKLAESKREFCRRAYKEALKEKAEAAKLEHIYDKIEDRVICVDKVMRRKLDSRNGRAIKTLRENQIRDREAIAIKLCRVQQAKRREEEEHQREIVEHHDVEVNADAESRLCRVKELRKERIAYQKEERKQLAENRKRDAQIHRFHVAERFKNQLTNERFAIMQKRKKEIETDNLRKLLHGQRDEFLARRNNELMRISACEDDPYLQDDVAFFDDAVKMVKHAKEGGRPVYPMAKVVEDYRRKNQIDMVPEGRMVRRNKLRDYCWPGYHSKADLAYRKYDQKEECRQKQENNRHGIFDKCIKITKMATEEKPYKKCAMECPIKCIQYRGLPAMDDVDSFDCGSNVCYKTLRTAN</sequence>
<dbReference type="PANTHER" id="PTHR39944:SF1">
    <property type="entry name" value="CALDESMON-RELATED PROTEIN-RELATED"/>
    <property type="match status" value="1"/>
</dbReference>